<feature type="domain" description="FATC" evidence="8">
    <location>
        <begin position="2529"/>
        <end position="2561"/>
    </location>
</feature>
<dbReference type="InterPro" id="IPR036940">
    <property type="entry name" value="PI3/4_kinase_cat_sf"/>
</dbReference>
<dbReference type="InterPro" id="IPR003151">
    <property type="entry name" value="PIK-rel_kinase_FAT"/>
</dbReference>
<dbReference type="InterPro" id="IPR050517">
    <property type="entry name" value="DDR_Repair_Kinase"/>
</dbReference>
<dbReference type="Gene3D" id="1.25.10.10">
    <property type="entry name" value="Leucine-rich Repeat Variant"/>
    <property type="match status" value="1"/>
</dbReference>
<evidence type="ECO:0000259" key="6">
    <source>
        <dbReference type="PROSITE" id="PS50290"/>
    </source>
</evidence>
<dbReference type="Gene3D" id="1.10.1070.11">
    <property type="entry name" value="Phosphatidylinositol 3-/4-kinase, catalytic domain"/>
    <property type="match status" value="1"/>
</dbReference>
<evidence type="ECO:0000256" key="2">
    <source>
        <dbReference type="ARBA" id="ARBA00022737"/>
    </source>
</evidence>
<feature type="domain" description="PI3K/PI4K catalytic" evidence="6">
    <location>
        <begin position="2220"/>
        <end position="2539"/>
    </location>
</feature>
<dbReference type="Pfam" id="PF02259">
    <property type="entry name" value="FAT"/>
    <property type="match status" value="1"/>
</dbReference>
<dbReference type="PANTHER" id="PTHR11139:SF9">
    <property type="entry name" value="SERINE_THREONINE-PROTEIN KINASE MTOR"/>
    <property type="match status" value="1"/>
</dbReference>
<comment type="caution">
    <text evidence="9">The sequence shown here is derived from an EMBL/GenBank/DDBJ whole genome shotgun (WGS) entry which is preliminary data.</text>
</comment>
<dbReference type="Proteomes" id="UP000179807">
    <property type="component" value="Unassembled WGS sequence"/>
</dbReference>
<dbReference type="PROSITE" id="PS51189">
    <property type="entry name" value="FAT"/>
    <property type="match status" value="1"/>
</dbReference>
<dbReference type="GeneID" id="94836668"/>
<dbReference type="SMART" id="SM00146">
    <property type="entry name" value="PI3Kc"/>
    <property type="match status" value="1"/>
</dbReference>
<dbReference type="GO" id="GO:0016242">
    <property type="term" value="P:negative regulation of macroautophagy"/>
    <property type="evidence" value="ECO:0007669"/>
    <property type="project" value="TreeGrafter"/>
</dbReference>
<comment type="similarity">
    <text evidence="1">Belongs to the PI3/PI4-kinase family.</text>
</comment>
<comment type="catalytic activity">
    <reaction evidence="4">
        <text>L-seryl-[protein] + ATP = O-phospho-L-seryl-[protein] + ADP + H(+)</text>
        <dbReference type="Rhea" id="RHEA:17989"/>
        <dbReference type="Rhea" id="RHEA-COMP:9863"/>
        <dbReference type="Rhea" id="RHEA-COMP:11604"/>
        <dbReference type="ChEBI" id="CHEBI:15378"/>
        <dbReference type="ChEBI" id="CHEBI:29999"/>
        <dbReference type="ChEBI" id="CHEBI:30616"/>
        <dbReference type="ChEBI" id="CHEBI:83421"/>
        <dbReference type="ChEBI" id="CHEBI:456216"/>
        <dbReference type="EC" id="2.7.11.1"/>
    </reaction>
</comment>
<comment type="catalytic activity">
    <reaction evidence="3">
        <text>L-threonyl-[protein] + ATP = O-phospho-L-threonyl-[protein] + ADP + H(+)</text>
        <dbReference type="Rhea" id="RHEA:46608"/>
        <dbReference type="Rhea" id="RHEA-COMP:11060"/>
        <dbReference type="Rhea" id="RHEA-COMP:11605"/>
        <dbReference type="ChEBI" id="CHEBI:15378"/>
        <dbReference type="ChEBI" id="CHEBI:30013"/>
        <dbReference type="ChEBI" id="CHEBI:30616"/>
        <dbReference type="ChEBI" id="CHEBI:61977"/>
        <dbReference type="ChEBI" id="CHEBI:456216"/>
        <dbReference type="EC" id="2.7.11.1"/>
    </reaction>
</comment>
<feature type="compositionally biased region" description="Polar residues" evidence="5">
    <location>
        <begin position="1114"/>
        <end position="1129"/>
    </location>
</feature>
<dbReference type="InterPro" id="IPR009076">
    <property type="entry name" value="FRB_dom"/>
</dbReference>
<dbReference type="SMART" id="SM01345">
    <property type="entry name" value="Rapamycin_bind"/>
    <property type="match status" value="1"/>
</dbReference>
<dbReference type="GO" id="GO:0005737">
    <property type="term" value="C:cytoplasm"/>
    <property type="evidence" value="ECO:0007669"/>
    <property type="project" value="TreeGrafter"/>
</dbReference>
<organism evidence="9 10">
    <name type="scientific">Tritrichomonas foetus</name>
    <dbReference type="NCBI Taxonomy" id="1144522"/>
    <lineage>
        <taxon>Eukaryota</taxon>
        <taxon>Metamonada</taxon>
        <taxon>Parabasalia</taxon>
        <taxon>Tritrichomonadida</taxon>
        <taxon>Tritrichomonadidae</taxon>
        <taxon>Tritrichomonas</taxon>
    </lineage>
</organism>
<dbReference type="Pfam" id="PF02260">
    <property type="entry name" value="FATC"/>
    <property type="match status" value="1"/>
</dbReference>
<dbReference type="PROSITE" id="PS50290">
    <property type="entry name" value="PI3_4_KINASE_3"/>
    <property type="match status" value="1"/>
</dbReference>
<name>A0A1J4KFB4_9EUKA</name>
<dbReference type="PROSITE" id="PS51190">
    <property type="entry name" value="FATC"/>
    <property type="match status" value="1"/>
</dbReference>
<evidence type="ECO:0000256" key="5">
    <source>
        <dbReference type="SAM" id="MobiDB-lite"/>
    </source>
</evidence>
<dbReference type="PANTHER" id="PTHR11139">
    <property type="entry name" value="ATAXIA TELANGIECTASIA MUTATED ATM -RELATED"/>
    <property type="match status" value="1"/>
</dbReference>
<evidence type="ECO:0000256" key="4">
    <source>
        <dbReference type="ARBA" id="ARBA00048679"/>
    </source>
</evidence>
<evidence type="ECO:0000259" key="7">
    <source>
        <dbReference type="PROSITE" id="PS51189"/>
    </source>
</evidence>
<feature type="region of interest" description="Disordered" evidence="5">
    <location>
        <begin position="1112"/>
        <end position="1132"/>
    </location>
</feature>
<dbReference type="InterPro" id="IPR000403">
    <property type="entry name" value="PI3/4_kinase_cat_dom"/>
</dbReference>
<dbReference type="GO" id="GO:0031932">
    <property type="term" value="C:TORC2 complex"/>
    <property type="evidence" value="ECO:0007669"/>
    <property type="project" value="TreeGrafter"/>
</dbReference>
<proteinExistence type="inferred from homology"/>
<evidence type="ECO:0000259" key="8">
    <source>
        <dbReference type="PROSITE" id="PS51190"/>
    </source>
</evidence>
<evidence type="ECO:0000256" key="1">
    <source>
        <dbReference type="ARBA" id="ARBA00011031"/>
    </source>
</evidence>
<protein>
    <submittedName>
        <fullName evidence="9">Uncharacterized protein</fullName>
    </submittedName>
</protein>
<dbReference type="GO" id="GO:0044877">
    <property type="term" value="F:protein-containing complex binding"/>
    <property type="evidence" value="ECO:0007669"/>
    <property type="project" value="InterPro"/>
</dbReference>
<dbReference type="InterPro" id="IPR014009">
    <property type="entry name" value="PIK_FAT"/>
</dbReference>
<dbReference type="SUPFAM" id="SSF56112">
    <property type="entry name" value="Protein kinase-like (PK-like)"/>
    <property type="match status" value="1"/>
</dbReference>
<sequence length="2561" mass="296118">MNEIEELLVKASNPQTYNDWKQLRTRLIHKIQPILLSLSEAAIAQIFESFETKIIKIFNSQNQDEIKYAMLLAALNSYFQREHDTIKPILIYLYKFVQKNDLITARIAIKLLSCISIESIEGSVIFHRLLQFAKSFLQSKKNILNAALILKQAVNFCQREAIHLIYTYSNTFLMLTESDDEFSFKISLKLLKFMLQRTNFSNLSELFGKIKDETSNNFYRIIPVITIAYQTHPFSFTQESLDVIFNHVNDDISENDCNKLYDLIIQMCDNSQFILDANKFINLLIQTKKIDFLNQFITKVHDNKKVDTAPIIKFIQDIGAKYDCTNDKFCPFKLLKTILTYFPEITLNTQSFSICDHFIECLSIRKNILPSQRIKVYSESLVNLHDDYHTIRTAIMLCRIYPECFPNDIIDIISERIKSNVKLFEFVNVELIKTAEIYTSPASLQIIKPAALYSHSKKIRLLGTKCLKPTISLAFSNDINQLLIDSSFKVRRIGIKLFANLAQYNPLFVTTYIQSVANRSITLLSYTQNVKHAAKVASTFPKFFKYCSDALEPFLTMILKAILTILNNNGNGVNFKGDLSEPGIIEIPFFNQSQSNSFYSTQSSQNSSFNSINARKMSMDMLKFSLDSNSDQIPAFAINNNPLNFSSLSSDNIQLEKQNLTHVVHTINHSKSNSSISNTPSSSLIVESQEQLYEKEPLKSKIYLVINEKWIDKRDAHLCRAIAHLGRVAEPFLSEILNLFCHLFETRKNENFLLSLVKSLRILSKSTYNGLNIRLRCPQISVPLSTILSNTQNDKLSISIIKLFGSAFDSISIIQSGIQANSIDPLSMDITDFVFETILSHFSQPSLPLFVSMTMIIEGDPINSAKYIDKIVPVFLLSINKSTTYRDTLFEYLEIIASKCKTEISGLLNQIVPTIHKFIECTSCIKFATSLSYHLKTAFIPAALSLYIPAISKMVSNHEAYFKALIKFITFMTYFQNQPFELFFNKVESETFSRPFLRILSKYITLLAQTTDVCFHQARLLFFTKRFFDPQLLFTLCVYVNLPPEQLKRRFTIIDDSELINDDNAPKYDYLYYKKFITSDQVYSKSKMTSNNSHINASIDNLAQVASKKENDKLNNAQSPHNSKNNSEPRNFRSRKDLLQNGSEKPLLPFSIYSKICNHKNYSSEELDFINIKSYKFEVRSIIPDISPGNSYFQRFTCPTDINIHKWLSSLFQYLVKHSPSNAIRSCISLISFNDDFIHALFPAAFLSCWKCATEKDRNHFSDIIRKILKNNHQTIPLIFQIINLCDRALLPINVENILISENAPSHQMTLLYILKTMVTKKYDIKLVDYAMNIFLKMGFMPSIRGIFNEYKDQFSKLEEAKWHGWLGDWEKALSIYDEENADFHLIINCLAKLGRYKEIYSYSNIFESLDNEQKELVSDSFFVAFSYMHDLDRVAEIISSYEGKWTPYRFILAINYYIRENDFAKAQDLTKKAFKMISSERSSFVSGDQIQTMDILNSAQLFVDCKEVLQIKKMNGNKIWRTRIKGFTRDASMWEQIIRLKNTVVPISSNLPFYIKIISALRKGHHFKLIDTFFTKALMNCEDSNYFLITLKIQWAKGEKALAAFNLRSLNEISKGFTYEEFRNISNFAMPYRTLSRMIRNKYFTEDMQKYLLETYDQPDIKSFLNFLYDCPEYIQEEALMMIHSNYTLDLYQCFEERRKVNLSSPKFIARLNRYTATYTLQMLNSIEDTKDSTQYFLKAIKYNPKDYRNWRGWGYSNMRLYDQLKEIDENDESIRNMINEAAFIEEEVNVSTSDVPLYPSINSNKYSQIYQIQPGSCEPSSLQKTGSFSNKTLVEYIKSIKQLEDPEIDQNTNNSINNYNINNFTHFTNLPNNQCYNENNCYCGADCHEIHSNEFLVIDPDIAKIDSFSVCALNGINGFLKACKLNPDDSMEYLCQILSALFSLSDSDEIPDKIFEEIKSLNPSIIANVTPQLTAQIAHPNIKIREMVRQLLYEIGVTNFEQVFFALFLYSKQEKDQKKTIAIEIMQKLQETNPVKFNDALIFSEGMVKSAVTWFEAWIHAIDTSAKYYKSRKFVESDSVLKQMFHEMKSPKCELDSLFLKMFGNTVIDCYHAFEYHYSMSSSQTNNQAQNNNDHNNSYYSNYNFHYNNNNNYPSHMNSAASNDQLWPKLRMLRLRLREQVDKLSTIVLSKVSEELASKYIIEITLPGVDPDDKIECIEPIMDIMGTQQKPRIVHLRTINGNRRKYLLKGNEDLRLDERLMQFFALINTFFMQNRNTRESGATINRYKVIPLTISSGLIQWVVGADTLHHIIVDVRKYHKSTALQENSIIASICSCDFIHLNSLQRLEVFDEVAETCKADELFEWLWMKAASPQIWMEKSITYSVALSLMSMVGYIIGLGDRHPSNIMIQRDTGSVVHIDFGESFESAINRKVHPEKVPFRLTRVLINAISDGRAGGQFSNTSIDVMRVLRDNIASLVAQLTIFVQEPLNESASWDKNLIKRVTAKLEGKEFNEDPINEYGIENEDPEVEVEDQVDKLIEIASDPTNYIRHYPGWCPFW</sequence>
<accession>A0A1J4KFB4</accession>
<evidence type="ECO:0000256" key="3">
    <source>
        <dbReference type="ARBA" id="ARBA00047899"/>
    </source>
</evidence>
<dbReference type="InterPro" id="IPR011989">
    <property type="entry name" value="ARM-like"/>
</dbReference>
<keyword evidence="10" id="KW-1185">Reference proteome</keyword>
<dbReference type="OrthoDB" id="381190at2759"/>
<dbReference type="GO" id="GO:0004674">
    <property type="term" value="F:protein serine/threonine kinase activity"/>
    <property type="evidence" value="ECO:0007669"/>
    <property type="project" value="UniProtKB-EC"/>
</dbReference>
<dbReference type="Pfam" id="PF08771">
    <property type="entry name" value="FRB_dom"/>
    <property type="match status" value="1"/>
</dbReference>
<dbReference type="Gene3D" id="3.30.1010.10">
    <property type="entry name" value="Phosphatidylinositol 3-kinase Catalytic Subunit, Chain A, domain 4"/>
    <property type="match status" value="1"/>
</dbReference>
<dbReference type="GO" id="GO:0005634">
    <property type="term" value="C:nucleus"/>
    <property type="evidence" value="ECO:0007669"/>
    <property type="project" value="TreeGrafter"/>
</dbReference>
<dbReference type="SMART" id="SM01343">
    <property type="entry name" value="FATC"/>
    <property type="match status" value="1"/>
</dbReference>
<dbReference type="EMBL" id="MLAK01000634">
    <property type="protein sequence ID" value="OHT09624.1"/>
    <property type="molecule type" value="Genomic_DNA"/>
</dbReference>
<dbReference type="GO" id="GO:0031929">
    <property type="term" value="P:TOR signaling"/>
    <property type="evidence" value="ECO:0007669"/>
    <property type="project" value="TreeGrafter"/>
</dbReference>
<dbReference type="InterPro" id="IPR016024">
    <property type="entry name" value="ARM-type_fold"/>
</dbReference>
<reference evidence="9" key="1">
    <citation type="submission" date="2016-10" db="EMBL/GenBank/DDBJ databases">
        <authorList>
            <person name="Benchimol M."/>
            <person name="Almeida L.G."/>
            <person name="Vasconcelos A.T."/>
            <person name="Perreira-Neves A."/>
            <person name="Rosa I.A."/>
            <person name="Tasca T."/>
            <person name="Bogo M.R."/>
            <person name="de Souza W."/>
        </authorList>
    </citation>
    <scope>NUCLEOTIDE SEQUENCE [LARGE SCALE GENOMIC DNA]</scope>
    <source>
        <strain evidence="9">K</strain>
    </source>
</reference>
<dbReference type="InterPro" id="IPR003152">
    <property type="entry name" value="FATC_dom"/>
</dbReference>
<dbReference type="GO" id="GO:0031931">
    <property type="term" value="C:TORC1 complex"/>
    <property type="evidence" value="ECO:0007669"/>
    <property type="project" value="TreeGrafter"/>
</dbReference>
<dbReference type="RefSeq" id="XP_068362760.1">
    <property type="nucleotide sequence ID" value="XM_068501964.1"/>
</dbReference>
<gene>
    <name evidence="9" type="ORF">TRFO_21428</name>
</gene>
<dbReference type="InterPro" id="IPR011009">
    <property type="entry name" value="Kinase-like_dom_sf"/>
</dbReference>
<dbReference type="Pfam" id="PF00454">
    <property type="entry name" value="PI3_PI4_kinase"/>
    <property type="match status" value="1"/>
</dbReference>
<dbReference type="SUPFAM" id="SSF48371">
    <property type="entry name" value="ARM repeat"/>
    <property type="match status" value="1"/>
</dbReference>
<feature type="domain" description="FAT" evidence="7">
    <location>
        <begin position="1296"/>
        <end position="2015"/>
    </location>
</feature>
<keyword evidence="2" id="KW-0677">Repeat</keyword>
<evidence type="ECO:0000313" key="10">
    <source>
        <dbReference type="Proteomes" id="UP000179807"/>
    </source>
</evidence>
<evidence type="ECO:0000313" key="9">
    <source>
        <dbReference type="EMBL" id="OHT09624.1"/>
    </source>
</evidence>
<dbReference type="VEuPathDB" id="TrichDB:TRFO_21428"/>